<evidence type="ECO:0000313" key="1">
    <source>
        <dbReference type="EMBL" id="KAK2617025.1"/>
    </source>
</evidence>
<gene>
    <name evidence="1" type="ORF">QQS21_000116</name>
</gene>
<dbReference type="Proteomes" id="UP001251528">
    <property type="component" value="Unassembled WGS sequence"/>
</dbReference>
<comment type="caution">
    <text evidence="1">The sequence shown here is derived from an EMBL/GenBank/DDBJ whole genome shotgun (WGS) entry which is preliminary data.</text>
</comment>
<sequence length="272" mass="30509">MSPSEINASMTPDYEVRMQLDPALVLDSEHGLINTVLSTFNVSAAASAMNVQFLDTCDKDIFAAEWNVRVRKAEDKPDLELTYKKRYSIANGDIDAALTTAKEDGFTSHDTKWEAQIEWGYEKQTLSISHTKKSSCSGTSNLHLPGKKDSRALLIKEAPDKFDNWGPGRKWGTIALEKSRIYGPILAKRYTGKWNNIKLYVEVWPIIDSTGNGIEYIIEASFKANCNSTASDGRNRIKSKLQKMGWLISGDALKTQIILERYGCSQFHEEAM</sequence>
<protein>
    <submittedName>
        <fullName evidence="1">Uncharacterized protein</fullName>
    </submittedName>
</protein>
<evidence type="ECO:0000313" key="2">
    <source>
        <dbReference type="Proteomes" id="UP001251528"/>
    </source>
</evidence>
<dbReference type="EMBL" id="JASWJB010000001">
    <property type="protein sequence ID" value="KAK2617025.1"/>
    <property type="molecule type" value="Genomic_DNA"/>
</dbReference>
<organism evidence="1 2">
    <name type="scientific">Conoideocrella luteorostrata</name>
    <dbReference type="NCBI Taxonomy" id="1105319"/>
    <lineage>
        <taxon>Eukaryota</taxon>
        <taxon>Fungi</taxon>
        <taxon>Dikarya</taxon>
        <taxon>Ascomycota</taxon>
        <taxon>Pezizomycotina</taxon>
        <taxon>Sordariomycetes</taxon>
        <taxon>Hypocreomycetidae</taxon>
        <taxon>Hypocreales</taxon>
        <taxon>Clavicipitaceae</taxon>
        <taxon>Conoideocrella</taxon>
    </lineage>
</organism>
<dbReference type="AlphaFoldDB" id="A0AAJ0D1R5"/>
<proteinExistence type="predicted"/>
<reference evidence="1" key="1">
    <citation type="submission" date="2023-06" db="EMBL/GenBank/DDBJ databases">
        <title>Conoideocrella luteorostrata (Hypocreales: Clavicipitaceae), a potential biocontrol fungus for elongate hemlock scale in United States Christmas tree production areas.</title>
        <authorList>
            <person name="Barrett H."/>
            <person name="Lovett B."/>
            <person name="Macias A.M."/>
            <person name="Stajich J.E."/>
            <person name="Kasson M.T."/>
        </authorList>
    </citation>
    <scope>NUCLEOTIDE SEQUENCE</scope>
    <source>
        <strain evidence="1">ARSEF 14590</strain>
    </source>
</reference>
<name>A0AAJ0D1R5_9HYPO</name>
<accession>A0AAJ0D1R5</accession>
<keyword evidence="2" id="KW-1185">Reference proteome</keyword>